<dbReference type="Proteomes" id="UP001231189">
    <property type="component" value="Unassembled WGS sequence"/>
</dbReference>
<evidence type="ECO:0000313" key="3">
    <source>
        <dbReference type="Proteomes" id="UP001231189"/>
    </source>
</evidence>
<feature type="compositionally biased region" description="Polar residues" evidence="1">
    <location>
        <begin position="1"/>
        <end position="11"/>
    </location>
</feature>
<dbReference type="AlphaFoldDB" id="A0AAD8RQP0"/>
<evidence type="ECO:0000313" key="2">
    <source>
        <dbReference type="EMBL" id="KAK1628647.1"/>
    </source>
</evidence>
<gene>
    <name evidence="2" type="ORF">QYE76_002962</name>
</gene>
<proteinExistence type="predicted"/>
<organism evidence="2 3">
    <name type="scientific">Lolium multiflorum</name>
    <name type="common">Italian ryegrass</name>
    <name type="synonym">Lolium perenne subsp. multiflorum</name>
    <dbReference type="NCBI Taxonomy" id="4521"/>
    <lineage>
        <taxon>Eukaryota</taxon>
        <taxon>Viridiplantae</taxon>
        <taxon>Streptophyta</taxon>
        <taxon>Embryophyta</taxon>
        <taxon>Tracheophyta</taxon>
        <taxon>Spermatophyta</taxon>
        <taxon>Magnoliopsida</taxon>
        <taxon>Liliopsida</taxon>
        <taxon>Poales</taxon>
        <taxon>Poaceae</taxon>
        <taxon>BOP clade</taxon>
        <taxon>Pooideae</taxon>
        <taxon>Poodae</taxon>
        <taxon>Poeae</taxon>
        <taxon>Poeae Chloroplast Group 2 (Poeae type)</taxon>
        <taxon>Loliodinae</taxon>
        <taxon>Loliinae</taxon>
        <taxon>Lolium</taxon>
    </lineage>
</organism>
<protein>
    <recommendedName>
        <fullName evidence="4">DUF4283 domain-containing protein</fullName>
    </recommendedName>
</protein>
<feature type="compositionally biased region" description="Gly residues" evidence="1">
    <location>
        <begin position="265"/>
        <end position="277"/>
    </location>
</feature>
<reference evidence="2" key="1">
    <citation type="submission" date="2023-07" db="EMBL/GenBank/DDBJ databases">
        <title>A chromosome-level genome assembly of Lolium multiflorum.</title>
        <authorList>
            <person name="Chen Y."/>
            <person name="Copetti D."/>
            <person name="Kolliker R."/>
            <person name="Studer B."/>
        </authorList>
    </citation>
    <scope>NUCLEOTIDE SEQUENCE</scope>
    <source>
        <strain evidence="2">02402/16</strain>
        <tissue evidence="2">Leaf</tissue>
    </source>
</reference>
<keyword evidence="3" id="KW-1185">Reference proteome</keyword>
<accession>A0AAD8RQP0</accession>
<feature type="compositionally biased region" description="Basic and acidic residues" evidence="1">
    <location>
        <begin position="278"/>
        <end position="289"/>
    </location>
</feature>
<dbReference type="InterPro" id="IPR040256">
    <property type="entry name" value="At4g02000-like"/>
</dbReference>
<feature type="region of interest" description="Disordered" evidence="1">
    <location>
        <begin position="321"/>
        <end position="344"/>
    </location>
</feature>
<comment type="caution">
    <text evidence="2">The sequence shown here is derived from an EMBL/GenBank/DDBJ whole genome shotgun (WGS) entry which is preliminary data.</text>
</comment>
<evidence type="ECO:0000256" key="1">
    <source>
        <dbReference type="SAM" id="MobiDB-lite"/>
    </source>
</evidence>
<feature type="region of interest" description="Disordered" evidence="1">
    <location>
        <begin position="260"/>
        <end position="303"/>
    </location>
</feature>
<name>A0AAD8RQP0_LOLMU</name>
<dbReference type="PANTHER" id="PTHR31286">
    <property type="entry name" value="GLYCINE-RICH CELL WALL STRUCTURAL PROTEIN 1.8-LIKE"/>
    <property type="match status" value="1"/>
</dbReference>
<dbReference type="EMBL" id="JAUUTY010000005">
    <property type="protein sequence ID" value="KAK1628647.1"/>
    <property type="molecule type" value="Genomic_DNA"/>
</dbReference>
<evidence type="ECO:0008006" key="4">
    <source>
        <dbReference type="Google" id="ProtNLM"/>
    </source>
</evidence>
<sequence length="424" mass="46906">MASPATSSNQAGGSGSKKDEAIGDLLQRLGLEEDELDDLVFEDEDSVPKQGMKWMALLRVHTTNQFSPITFEQHMRNAWSPAQHIEFQHLEGNMFTVQCNCLGDWLKVTESGPWLFRQNAICIEAYDGLSSPDTIDLNYFDTWVHKLPVGYRQPALIKNLVEKKVGKALKVETNVNGLGNFVRVRVKLDVRNVLARVVTISRDKKREFYQIQYEKIPRFCGACGYFGHSHLECGTGEHEEENLKWGDFLKADWETWHGRGSITARGGGRGSNAFRGGGSREGDRGRGREPLTTGANRTPLGRGRGDIKSWRYNALAYVEGQESDPDMRDTATSPAKDMDTDKTASADPIAKRRLEMGAAVLPSEADIIDEGAGKPEDMVTDGNIIPPLIVTDVMNDRAKRSKKDGANSTSQGSAASLEESVRSQ</sequence>
<dbReference type="PANTHER" id="PTHR31286:SF167">
    <property type="entry name" value="OS09G0268800 PROTEIN"/>
    <property type="match status" value="1"/>
</dbReference>
<feature type="region of interest" description="Disordered" evidence="1">
    <location>
        <begin position="1"/>
        <end position="20"/>
    </location>
</feature>
<feature type="region of interest" description="Disordered" evidence="1">
    <location>
        <begin position="395"/>
        <end position="424"/>
    </location>
</feature>